<accession>A0A7S4Q445</accession>
<dbReference type="EMBL" id="HBNR01017208">
    <property type="protein sequence ID" value="CAE4571727.1"/>
    <property type="molecule type" value="Transcribed_RNA"/>
</dbReference>
<reference evidence="2" key="1">
    <citation type="submission" date="2021-01" db="EMBL/GenBank/DDBJ databases">
        <authorList>
            <person name="Corre E."/>
            <person name="Pelletier E."/>
            <person name="Niang G."/>
            <person name="Scheremetjew M."/>
            <person name="Finn R."/>
            <person name="Kale V."/>
            <person name="Holt S."/>
            <person name="Cochrane G."/>
            <person name="Meng A."/>
            <person name="Brown T."/>
            <person name="Cohen L."/>
        </authorList>
    </citation>
    <scope>NUCLEOTIDE SEQUENCE</scope>
    <source>
        <strain evidence="2">CCMP3105</strain>
    </source>
</reference>
<proteinExistence type="predicted"/>
<gene>
    <name evidence="2" type="ORF">AMON00008_LOCUS11346</name>
</gene>
<sequence length="264" mass="28695">MGRPRAALCAALCAASVAATQGNEGTSFSKAVEPVFNRPASDDRCPCQDPMSNGTCYEPACPPGYFRCCVNCTQSTCFGTVRMELSYRGVPECIQCAPGDYCDGCDNFQKCPDNDTPERKGEKISPPGSTRFNDCESCPPDKEAGFDRSVCMFKYSDVCSKDYVRRCMNNCWAVDPMMGKNMTPCEEMKCMMYCSRQWSTDCGAAVALHCRYMVSGQDGVVSLLPNAPPPQAALLGCDVDCNDAPRATLPVLAALTLLVTWPWA</sequence>
<evidence type="ECO:0000313" key="2">
    <source>
        <dbReference type="EMBL" id="CAE4571727.1"/>
    </source>
</evidence>
<organism evidence="2">
    <name type="scientific">Alexandrium monilatum</name>
    <dbReference type="NCBI Taxonomy" id="311494"/>
    <lineage>
        <taxon>Eukaryota</taxon>
        <taxon>Sar</taxon>
        <taxon>Alveolata</taxon>
        <taxon>Dinophyceae</taxon>
        <taxon>Gonyaulacales</taxon>
        <taxon>Pyrocystaceae</taxon>
        <taxon>Alexandrium</taxon>
    </lineage>
</organism>
<protein>
    <recommendedName>
        <fullName evidence="3">TNFR-Cys domain-containing protein</fullName>
    </recommendedName>
</protein>
<dbReference type="AlphaFoldDB" id="A0A7S4Q445"/>
<feature type="signal peptide" evidence="1">
    <location>
        <begin position="1"/>
        <end position="22"/>
    </location>
</feature>
<evidence type="ECO:0008006" key="3">
    <source>
        <dbReference type="Google" id="ProtNLM"/>
    </source>
</evidence>
<keyword evidence="1" id="KW-0732">Signal</keyword>
<evidence type="ECO:0000256" key="1">
    <source>
        <dbReference type="SAM" id="SignalP"/>
    </source>
</evidence>
<feature type="chain" id="PRO_5030609735" description="TNFR-Cys domain-containing protein" evidence="1">
    <location>
        <begin position="23"/>
        <end position="264"/>
    </location>
</feature>
<name>A0A7S4Q445_9DINO</name>